<comment type="caution">
    <text evidence="2">The sequence shown here is derived from an EMBL/GenBank/DDBJ whole genome shotgun (WGS) entry which is preliminary data.</text>
</comment>
<proteinExistence type="predicted"/>
<name>A0AAE0ZMT0_9GAST</name>
<protein>
    <submittedName>
        <fullName evidence="2">Uncharacterized protein</fullName>
    </submittedName>
</protein>
<accession>A0AAE0ZMT0</accession>
<gene>
    <name evidence="2" type="ORF">RRG08_047937</name>
</gene>
<dbReference type="AlphaFoldDB" id="A0AAE0ZMT0"/>
<feature type="region of interest" description="Disordered" evidence="1">
    <location>
        <begin position="134"/>
        <end position="161"/>
    </location>
</feature>
<dbReference type="Proteomes" id="UP001283361">
    <property type="component" value="Unassembled WGS sequence"/>
</dbReference>
<keyword evidence="3" id="KW-1185">Reference proteome</keyword>
<reference evidence="2" key="1">
    <citation type="journal article" date="2023" name="G3 (Bethesda)">
        <title>A reference genome for the long-term kleptoplast-retaining sea slug Elysia crispata morphotype clarki.</title>
        <authorList>
            <person name="Eastman K.E."/>
            <person name="Pendleton A.L."/>
            <person name="Shaikh M.A."/>
            <person name="Suttiyut T."/>
            <person name="Ogas R."/>
            <person name="Tomko P."/>
            <person name="Gavelis G."/>
            <person name="Widhalm J.R."/>
            <person name="Wisecaver J.H."/>
        </authorList>
    </citation>
    <scope>NUCLEOTIDE SEQUENCE</scope>
    <source>
        <strain evidence="2">ECLA1</strain>
    </source>
</reference>
<sequence length="226" mass="24712">MKCAYPSRFISFEQDLCEAHDTTVASRTAAKPRHQNLTATAANGIQAAVNKFDLSEEDATVGIFPPLPSIQQNGTAALSLFRRDDPGSAPTSPSATSATPSFWEYHRLGTVSHTALGPSASPVLESRYTFLSSEPDQCSESSRPYYQSYADSEPHSSPRAPFSYSNGHSLHWTSNGGQFRRTGQTCLPSGLSGLLRPSVLLRSSWGERMYHLHYIDRDGENVVLTL</sequence>
<evidence type="ECO:0000313" key="2">
    <source>
        <dbReference type="EMBL" id="KAK3771686.1"/>
    </source>
</evidence>
<evidence type="ECO:0000256" key="1">
    <source>
        <dbReference type="SAM" id="MobiDB-lite"/>
    </source>
</evidence>
<feature type="compositionally biased region" description="Polar residues" evidence="1">
    <location>
        <begin position="134"/>
        <end position="145"/>
    </location>
</feature>
<organism evidence="2 3">
    <name type="scientific">Elysia crispata</name>
    <name type="common">lettuce slug</name>
    <dbReference type="NCBI Taxonomy" id="231223"/>
    <lineage>
        <taxon>Eukaryota</taxon>
        <taxon>Metazoa</taxon>
        <taxon>Spiralia</taxon>
        <taxon>Lophotrochozoa</taxon>
        <taxon>Mollusca</taxon>
        <taxon>Gastropoda</taxon>
        <taxon>Heterobranchia</taxon>
        <taxon>Euthyneura</taxon>
        <taxon>Panpulmonata</taxon>
        <taxon>Sacoglossa</taxon>
        <taxon>Placobranchoidea</taxon>
        <taxon>Plakobranchidae</taxon>
        <taxon>Elysia</taxon>
    </lineage>
</organism>
<evidence type="ECO:0000313" key="3">
    <source>
        <dbReference type="Proteomes" id="UP001283361"/>
    </source>
</evidence>
<dbReference type="EMBL" id="JAWDGP010003693">
    <property type="protein sequence ID" value="KAK3771686.1"/>
    <property type="molecule type" value="Genomic_DNA"/>
</dbReference>